<dbReference type="InterPro" id="IPR009799">
    <property type="entry name" value="EthD_dom"/>
</dbReference>
<evidence type="ECO:0000313" key="2">
    <source>
        <dbReference type="EMBL" id="GAA4547023.1"/>
    </source>
</evidence>
<proteinExistence type="predicted"/>
<dbReference type="NCBIfam" id="TIGR02118">
    <property type="entry name" value="EthD family reductase"/>
    <property type="match status" value="1"/>
</dbReference>
<dbReference type="RefSeq" id="WP_345417887.1">
    <property type="nucleotide sequence ID" value="NZ_BAABGT010000034.1"/>
</dbReference>
<dbReference type="PANTHER" id="PTHR40260:SF2">
    <property type="entry name" value="BLR8190 PROTEIN"/>
    <property type="match status" value="1"/>
</dbReference>
<dbReference type="Pfam" id="PF07110">
    <property type="entry name" value="EthD"/>
    <property type="match status" value="1"/>
</dbReference>
<reference evidence="3" key="1">
    <citation type="journal article" date="2019" name="Int. J. Syst. Evol. Microbiol.">
        <title>The Global Catalogue of Microorganisms (GCM) 10K type strain sequencing project: providing services to taxonomists for standard genome sequencing and annotation.</title>
        <authorList>
            <consortium name="The Broad Institute Genomics Platform"/>
            <consortium name="The Broad Institute Genome Sequencing Center for Infectious Disease"/>
            <person name="Wu L."/>
            <person name="Ma J."/>
        </authorList>
    </citation>
    <scope>NUCLEOTIDE SEQUENCE [LARGE SCALE GENOMIC DNA]</scope>
    <source>
        <strain evidence="3">JCM 17906</strain>
    </source>
</reference>
<gene>
    <name evidence="2" type="ORF">GCM10023175_30450</name>
</gene>
<dbReference type="PANTHER" id="PTHR40260">
    <property type="entry name" value="BLR8190 PROTEIN"/>
    <property type="match status" value="1"/>
</dbReference>
<dbReference type="EMBL" id="BAABGT010000034">
    <property type="protein sequence ID" value="GAA4547023.1"/>
    <property type="molecule type" value="Genomic_DNA"/>
</dbReference>
<evidence type="ECO:0000259" key="1">
    <source>
        <dbReference type="Pfam" id="PF07110"/>
    </source>
</evidence>
<dbReference type="Proteomes" id="UP001501598">
    <property type="component" value="Unassembled WGS sequence"/>
</dbReference>
<feature type="domain" description="EthD" evidence="1">
    <location>
        <begin position="11"/>
        <end position="90"/>
    </location>
</feature>
<accession>A0ABP8RTJ5</accession>
<comment type="caution">
    <text evidence="2">The sequence shown here is derived from an EMBL/GenBank/DDBJ whole genome shotgun (WGS) entry which is preliminary data.</text>
</comment>
<dbReference type="Gene3D" id="3.30.70.100">
    <property type="match status" value="1"/>
</dbReference>
<sequence length="104" mass="10993">MSISLTVLYHQPADKAAFDKHYDEVHIPLASKLPDLQGYTVVRPGPGLDGADPRYHLIATLQFPSLEALQASMGGPEGQAANADLGNFAQAGATLLIGEPQQVV</sequence>
<evidence type="ECO:0000313" key="3">
    <source>
        <dbReference type="Proteomes" id="UP001501598"/>
    </source>
</evidence>
<protein>
    <submittedName>
        <fullName evidence="2">EthD family reductase</fullName>
    </submittedName>
</protein>
<organism evidence="2 3">
    <name type="scientific">Pseudonocardia xishanensis</name>
    <dbReference type="NCBI Taxonomy" id="630995"/>
    <lineage>
        <taxon>Bacteria</taxon>
        <taxon>Bacillati</taxon>
        <taxon>Actinomycetota</taxon>
        <taxon>Actinomycetes</taxon>
        <taxon>Pseudonocardiales</taxon>
        <taxon>Pseudonocardiaceae</taxon>
        <taxon>Pseudonocardia</taxon>
    </lineage>
</organism>
<dbReference type="SUPFAM" id="SSF54909">
    <property type="entry name" value="Dimeric alpha+beta barrel"/>
    <property type="match status" value="1"/>
</dbReference>
<dbReference type="InterPro" id="IPR011008">
    <property type="entry name" value="Dimeric_a/b-barrel"/>
</dbReference>
<name>A0ABP8RTJ5_9PSEU</name>
<keyword evidence="3" id="KW-1185">Reference proteome</keyword>